<organism evidence="1 2">
    <name type="scientific">Oesophagostomum dentatum</name>
    <name type="common">Nodular worm</name>
    <dbReference type="NCBI Taxonomy" id="61180"/>
    <lineage>
        <taxon>Eukaryota</taxon>
        <taxon>Metazoa</taxon>
        <taxon>Ecdysozoa</taxon>
        <taxon>Nematoda</taxon>
        <taxon>Chromadorea</taxon>
        <taxon>Rhabditida</taxon>
        <taxon>Rhabditina</taxon>
        <taxon>Rhabditomorpha</taxon>
        <taxon>Strongyloidea</taxon>
        <taxon>Strongylidae</taxon>
        <taxon>Oesophagostomum</taxon>
    </lineage>
</organism>
<sequence>MDRWACSRIQGYRVDRVDQSRHKRGDWSRAENHEG</sequence>
<accession>A0A0B1S671</accession>
<gene>
    <name evidence="1" type="ORF">OESDEN_21697</name>
</gene>
<dbReference type="Proteomes" id="UP000053660">
    <property type="component" value="Unassembled WGS sequence"/>
</dbReference>
<evidence type="ECO:0000313" key="1">
    <source>
        <dbReference type="EMBL" id="KHJ78680.1"/>
    </source>
</evidence>
<dbReference type="AlphaFoldDB" id="A0A0B1S671"/>
<protein>
    <submittedName>
        <fullName evidence="1">Uncharacterized protein</fullName>
    </submittedName>
</protein>
<evidence type="ECO:0000313" key="2">
    <source>
        <dbReference type="Proteomes" id="UP000053660"/>
    </source>
</evidence>
<name>A0A0B1S671_OESDE</name>
<proteinExistence type="predicted"/>
<dbReference type="EMBL" id="KN609534">
    <property type="protein sequence ID" value="KHJ78680.1"/>
    <property type="molecule type" value="Genomic_DNA"/>
</dbReference>
<reference evidence="1 2" key="1">
    <citation type="submission" date="2014-03" db="EMBL/GenBank/DDBJ databases">
        <title>Draft genome of the hookworm Oesophagostomum dentatum.</title>
        <authorList>
            <person name="Mitreva M."/>
        </authorList>
    </citation>
    <scope>NUCLEOTIDE SEQUENCE [LARGE SCALE GENOMIC DNA]</scope>
    <source>
        <strain evidence="1 2">OD-Hann</strain>
    </source>
</reference>
<keyword evidence="2" id="KW-1185">Reference proteome</keyword>